<dbReference type="GO" id="GO:0007165">
    <property type="term" value="P:signal transduction"/>
    <property type="evidence" value="ECO:0007669"/>
    <property type="project" value="InterPro"/>
</dbReference>
<protein>
    <recommendedName>
        <fullName evidence="9">TIR domain-containing protein</fullName>
    </recommendedName>
</protein>
<keyword evidence="2 7" id="KW-0812">Transmembrane</keyword>
<dbReference type="Gene3D" id="3.40.50.10140">
    <property type="entry name" value="Toll/interleukin-1 receptor homology (TIR) domain"/>
    <property type="match status" value="1"/>
</dbReference>
<comment type="subcellular location">
    <subcellularLocation>
        <location evidence="1">Membrane</location>
    </subcellularLocation>
</comment>
<evidence type="ECO:0000313" key="10">
    <source>
        <dbReference type="EMBL" id="CAL1543834.1"/>
    </source>
</evidence>
<dbReference type="InterPro" id="IPR000157">
    <property type="entry name" value="TIR_dom"/>
</dbReference>
<dbReference type="PROSITE" id="PS50104">
    <property type="entry name" value="TIR"/>
    <property type="match status" value="1"/>
</dbReference>
<dbReference type="SMART" id="SM00255">
    <property type="entry name" value="TIR"/>
    <property type="match status" value="1"/>
</dbReference>
<dbReference type="GO" id="GO:0038023">
    <property type="term" value="F:signaling receptor activity"/>
    <property type="evidence" value="ECO:0007669"/>
    <property type="project" value="TreeGrafter"/>
</dbReference>
<accession>A0AAV2IC42</accession>
<feature type="transmembrane region" description="Helical" evidence="7">
    <location>
        <begin position="272"/>
        <end position="296"/>
    </location>
</feature>
<feature type="signal peptide" evidence="8">
    <location>
        <begin position="1"/>
        <end position="20"/>
    </location>
</feature>
<feature type="domain" description="TIR" evidence="9">
    <location>
        <begin position="319"/>
        <end position="460"/>
    </location>
</feature>
<keyword evidence="5 7" id="KW-0472">Membrane</keyword>
<feature type="chain" id="PRO_5043740996" description="TIR domain-containing protein" evidence="8">
    <location>
        <begin position="21"/>
        <end position="552"/>
    </location>
</feature>
<feature type="compositionally biased region" description="Acidic residues" evidence="6">
    <location>
        <begin position="44"/>
        <end position="55"/>
    </location>
</feature>
<dbReference type="Gene3D" id="2.10.25.10">
    <property type="entry name" value="Laminin"/>
    <property type="match status" value="1"/>
</dbReference>
<evidence type="ECO:0000256" key="4">
    <source>
        <dbReference type="ARBA" id="ARBA00022989"/>
    </source>
</evidence>
<evidence type="ECO:0000256" key="6">
    <source>
        <dbReference type="SAM" id="MobiDB-lite"/>
    </source>
</evidence>
<dbReference type="InterPro" id="IPR035897">
    <property type="entry name" value="Toll_tir_struct_dom_sf"/>
</dbReference>
<keyword evidence="4 7" id="KW-1133">Transmembrane helix</keyword>
<dbReference type="PANTHER" id="PTHR24365:SF541">
    <property type="entry name" value="PROTEIN TOLL-RELATED"/>
    <property type="match status" value="1"/>
</dbReference>
<evidence type="ECO:0000256" key="8">
    <source>
        <dbReference type="SAM" id="SignalP"/>
    </source>
</evidence>
<evidence type="ECO:0000256" key="7">
    <source>
        <dbReference type="SAM" id="Phobius"/>
    </source>
</evidence>
<organism evidence="10 11">
    <name type="scientific">Lymnaea stagnalis</name>
    <name type="common">Great pond snail</name>
    <name type="synonym">Helix stagnalis</name>
    <dbReference type="NCBI Taxonomy" id="6523"/>
    <lineage>
        <taxon>Eukaryota</taxon>
        <taxon>Metazoa</taxon>
        <taxon>Spiralia</taxon>
        <taxon>Lophotrochozoa</taxon>
        <taxon>Mollusca</taxon>
        <taxon>Gastropoda</taxon>
        <taxon>Heterobranchia</taxon>
        <taxon>Euthyneura</taxon>
        <taxon>Panpulmonata</taxon>
        <taxon>Hygrophila</taxon>
        <taxon>Lymnaeoidea</taxon>
        <taxon>Lymnaeidae</taxon>
        <taxon>Lymnaea</taxon>
    </lineage>
</organism>
<name>A0AAV2IC42_LYMST</name>
<evidence type="ECO:0000259" key="9">
    <source>
        <dbReference type="PROSITE" id="PS50104"/>
    </source>
</evidence>
<evidence type="ECO:0000313" key="11">
    <source>
        <dbReference type="Proteomes" id="UP001497497"/>
    </source>
</evidence>
<sequence length="552" mass="60658">MCPKVVAAFVTFLAVTGLQAHPFQPAASKDGNGVPTPTTSFPDTDFEELPVESEVDYPSQWGGPPGNPDEPGGSPVGLHFNFNNNNDNNNDGEVDVVDYGLEVPVFGDYPAPLPGQIGNGQSNGAEVSGFCHPDYCVILNPCGPSKTCVITQGCNRTTCVDGNVTSPGTSGPTENKVFHHCADPLTCDDLTYCPELMTCRCEEGWAGASCMSPCNLSCVHGGCQIDEDALLEKNLMYCNCEAAWTGPLCDVPMVDPVARESKALAQEKKAKILSVALSVAVVIVVLSTIITPIVLWHMRVIFVLKLVYYFKEYEDDDGKLYDAYVSLASTSHAEKFVHAELLPKLESLGFKLYLQARDCPAGEVLSETILTAVEKSRRTIMVITPDYVGNEWSRFEYLIAQHETLKLNQRIIPIILEKIDQKDLTVNKSLKHILQSVKCLQYPQMKSIKDAKSENIAHHSSCLSGEKPSNLSSISNPITSVSKSKETLVTDKKEEKFWKRLELTMPKKKKQKVSTNFEKENFNKSLMSFTNPDKGKPKLTFFNIAVSANHSS</sequence>
<dbReference type="Proteomes" id="UP001497497">
    <property type="component" value="Unassembled WGS sequence"/>
</dbReference>
<proteinExistence type="predicted"/>
<keyword evidence="11" id="KW-1185">Reference proteome</keyword>
<evidence type="ECO:0000256" key="2">
    <source>
        <dbReference type="ARBA" id="ARBA00022692"/>
    </source>
</evidence>
<dbReference type="SUPFAM" id="SSF52200">
    <property type="entry name" value="Toll/Interleukin receptor TIR domain"/>
    <property type="match status" value="1"/>
</dbReference>
<evidence type="ECO:0000256" key="3">
    <source>
        <dbReference type="ARBA" id="ARBA00022729"/>
    </source>
</evidence>
<dbReference type="AlphaFoldDB" id="A0AAV2IC42"/>
<reference evidence="10 11" key="1">
    <citation type="submission" date="2024-04" db="EMBL/GenBank/DDBJ databases">
        <authorList>
            <consortium name="Genoscope - CEA"/>
            <person name="William W."/>
        </authorList>
    </citation>
    <scope>NUCLEOTIDE SEQUENCE [LARGE SCALE GENOMIC DNA]</scope>
</reference>
<gene>
    <name evidence="10" type="ORF">GSLYS_00017347001</name>
</gene>
<feature type="compositionally biased region" description="Low complexity" evidence="6">
    <location>
        <begin position="80"/>
        <end position="89"/>
    </location>
</feature>
<dbReference type="EMBL" id="CAXITT010000579">
    <property type="protein sequence ID" value="CAL1543834.1"/>
    <property type="molecule type" value="Genomic_DNA"/>
</dbReference>
<dbReference type="PRINTS" id="PR01537">
    <property type="entry name" value="INTRLKN1R1F"/>
</dbReference>
<evidence type="ECO:0000256" key="1">
    <source>
        <dbReference type="ARBA" id="ARBA00004370"/>
    </source>
</evidence>
<dbReference type="Pfam" id="PF01582">
    <property type="entry name" value="TIR"/>
    <property type="match status" value="1"/>
</dbReference>
<feature type="region of interest" description="Disordered" evidence="6">
    <location>
        <begin position="24"/>
        <end position="91"/>
    </location>
</feature>
<comment type="caution">
    <text evidence="10">The sequence shown here is derived from an EMBL/GenBank/DDBJ whole genome shotgun (WGS) entry which is preliminary data.</text>
</comment>
<evidence type="ECO:0000256" key="5">
    <source>
        <dbReference type="ARBA" id="ARBA00023136"/>
    </source>
</evidence>
<dbReference type="PANTHER" id="PTHR24365">
    <property type="entry name" value="TOLL-LIKE RECEPTOR"/>
    <property type="match status" value="1"/>
</dbReference>
<dbReference type="GO" id="GO:0005886">
    <property type="term" value="C:plasma membrane"/>
    <property type="evidence" value="ECO:0007669"/>
    <property type="project" value="TreeGrafter"/>
</dbReference>
<keyword evidence="3 8" id="KW-0732">Signal</keyword>